<keyword evidence="1 6" id="KW-0597">Phosphoprotein</keyword>
<gene>
    <name evidence="10" type="ORF">A9Q02_02840</name>
</gene>
<keyword evidence="5" id="KW-0804">Transcription</keyword>
<dbReference type="PANTHER" id="PTHR48111">
    <property type="entry name" value="REGULATOR OF RPOS"/>
    <property type="match status" value="1"/>
</dbReference>
<feature type="DNA-binding region" description="OmpR/PhoB-type" evidence="7">
    <location>
        <begin position="547"/>
        <end position="653"/>
    </location>
</feature>
<name>A0A2H3KS19_9CHLR</name>
<dbReference type="GO" id="GO:0000156">
    <property type="term" value="F:phosphorelay response regulator activity"/>
    <property type="evidence" value="ECO:0007669"/>
    <property type="project" value="TreeGrafter"/>
</dbReference>
<dbReference type="Gene3D" id="1.10.10.10">
    <property type="entry name" value="Winged helix-like DNA-binding domain superfamily/Winged helix DNA-binding domain"/>
    <property type="match status" value="1"/>
</dbReference>
<evidence type="ECO:0000256" key="6">
    <source>
        <dbReference type="PROSITE-ProRule" id="PRU00169"/>
    </source>
</evidence>
<keyword evidence="4 7" id="KW-0238">DNA-binding</keyword>
<comment type="caution">
    <text evidence="10">The sequence shown here is derived from an EMBL/GenBank/DDBJ whole genome shotgun (WGS) entry which is preliminary data.</text>
</comment>
<evidence type="ECO:0000259" key="9">
    <source>
        <dbReference type="PROSITE" id="PS51755"/>
    </source>
</evidence>
<dbReference type="Pfam" id="PF00072">
    <property type="entry name" value="Response_reg"/>
    <property type="match status" value="1"/>
</dbReference>
<dbReference type="OrthoDB" id="136257at2"/>
<dbReference type="PROSITE" id="PS50110">
    <property type="entry name" value="RESPONSE_REGULATORY"/>
    <property type="match status" value="1"/>
</dbReference>
<dbReference type="InterPro" id="IPR016032">
    <property type="entry name" value="Sig_transdc_resp-reg_C-effctor"/>
</dbReference>
<dbReference type="Gene3D" id="3.40.50.2300">
    <property type="match status" value="1"/>
</dbReference>
<reference evidence="10 11" key="1">
    <citation type="submission" date="2016-05" db="EMBL/GenBank/DDBJ databases">
        <authorList>
            <person name="Lavstsen T."/>
            <person name="Jespersen J.S."/>
        </authorList>
    </citation>
    <scope>NUCLEOTIDE SEQUENCE [LARGE SCALE GENOMIC DNA]</scope>
    <source>
        <strain evidence="10 11">B7-9</strain>
    </source>
</reference>
<evidence type="ECO:0000256" key="1">
    <source>
        <dbReference type="ARBA" id="ARBA00022553"/>
    </source>
</evidence>
<evidence type="ECO:0000313" key="11">
    <source>
        <dbReference type="Proteomes" id="UP000220922"/>
    </source>
</evidence>
<feature type="domain" description="Response regulatory" evidence="8">
    <location>
        <begin position="5"/>
        <end position="126"/>
    </location>
</feature>
<dbReference type="GO" id="GO:0006355">
    <property type="term" value="P:regulation of DNA-templated transcription"/>
    <property type="evidence" value="ECO:0007669"/>
    <property type="project" value="InterPro"/>
</dbReference>
<dbReference type="CDD" id="cd00156">
    <property type="entry name" value="REC"/>
    <property type="match status" value="1"/>
</dbReference>
<dbReference type="EMBL" id="LYXE01000110">
    <property type="protein sequence ID" value="PDV98035.1"/>
    <property type="molecule type" value="Genomic_DNA"/>
</dbReference>
<dbReference type="SUPFAM" id="SSF52172">
    <property type="entry name" value="CheY-like"/>
    <property type="match status" value="1"/>
</dbReference>
<evidence type="ECO:0000256" key="2">
    <source>
        <dbReference type="ARBA" id="ARBA00023012"/>
    </source>
</evidence>
<keyword evidence="11" id="KW-1185">Reference proteome</keyword>
<feature type="domain" description="OmpR/PhoB-type" evidence="9">
    <location>
        <begin position="547"/>
        <end position="653"/>
    </location>
</feature>
<organism evidence="10 11">
    <name type="scientific">Candidatus Chloroploca asiatica</name>
    <dbReference type="NCBI Taxonomy" id="1506545"/>
    <lineage>
        <taxon>Bacteria</taxon>
        <taxon>Bacillati</taxon>
        <taxon>Chloroflexota</taxon>
        <taxon>Chloroflexia</taxon>
        <taxon>Chloroflexales</taxon>
        <taxon>Chloroflexineae</taxon>
        <taxon>Oscillochloridaceae</taxon>
        <taxon>Candidatus Chloroploca</taxon>
    </lineage>
</organism>
<dbReference type="InterPro" id="IPR011006">
    <property type="entry name" value="CheY-like_superfamily"/>
</dbReference>
<dbReference type="InterPro" id="IPR036388">
    <property type="entry name" value="WH-like_DNA-bd_sf"/>
</dbReference>
<evidence type="ECO:0000259" key="8">
    <source>
        <dbReference type="PROSITE" id="PS50110"/>
    </source>
</evidence>
<proteinExistence type="predicted"/>
<dbReference type="GO" id="GO:0032993">
    <property type="term" value="C:protein-DNA complex"/>
    <property type="evidence" value="ECO:0007669"/>
    <property type="project" value="TreeGrafter"/>
</dbReference>
<dbReference type="InterPro" id="IPR001867">
    <property type="entry name" value="OmpR/PhoB-type_DNA-bd"/>
</dbReference>
<dbReference type="InterPro" id="IPR039420">
    <property type="entry name" value="WalR-like"/>
</dbReference>
<dbReference type="AlphaFoldDB" id="A0A2H3KS19"/>
<dbReference type="RefSeq" id="WP_097653756.1">
    <property type="nucleotide sequence ID" value="NZ_LYXE01000110.1"/>
</dbReference>
<dbReference type="SMART" id="SM00862">
    <property type="entry name" value="Trans_reg_C"/>
    <property type="match status" value="1"/>
</dbReference>
<dbReference type="PROSITE" id="PS51755">
    <property type="entry name" value="OMPR_PHOB"/>
    <property type="match status" value="1"/>
</dbReference>
<evidence type="ECO:0000313" key="10">
    <source>
        <dbReference type="EMBL" id="PDV98035.1"/>
    </source>
</evidence>
<accession>A0A2H3KS19</accession>
<dbReference type="SMART" id="SM00448">
    <property type="entry name" value="REC"/>
    <property type="match status" value="1"/>
</dbReference>
<evidence type="ECO:0000256" key="7">
    <source>
        <dbReference type="PROSITE-ProRule" id="PRU01091"/>
    </source>
</evidence>
<dbReference type="InterPro" id="IPR001789">
    <property type="entry name" value="Sig_transdc_resp-reg_receiver"/>
</dbReference>
<sequence length="653" mass="73648">MSNYSLLIVDDVPETVKTIGELLALHGFHVYTATNPDEARQIVETRHIHLVLLDLCLTGDGDPSDGGLDLAKTLDAAIPKIIITKFPSFDTLYSTLPAAGENGFIVDYVLKLDGFEHLLRRIQDALTKHAPINWQLKIRFSERFPVWQRLSLARLTELIVPTSEDPMVEAQKIDELLRLLFRKHEEITIERVISATHGRVALEVRGNHPERGHEHYLVVYGSEADVTVYEQHRQHYAPKDGDARVLHREFTARIPGYTAYAYLLHGVRLASSVSLREFYHTADAASMTEMLDDLLRHVVQPWSARAPIVTNPKEAAAFFRTWLHTDSPTSAERQLQQCMATLAQATLRLGAFRINLVGQAIEFHLPDAEPAVRRLALPTNALRVEYLISGSEHLVGTVNGAVDLETVLVDPERKGCTLIEFAHATRGPLCADYALLEHSLRLQLSSAINLSTRLKCETALLAMPNLTTPPDMTGLDPEVQKLMRAITRVRYLAGTLSPIRDLKAYHAGVLFAALRHLLATPVENQEDPGILIKLVHSLLCAALIYDDLTREQEHVTVDQHQRIVTIHGREVPLTPQLLRLFVYLYERRGKVCTKKELLREALEMPDIETSADVQRNESTLQNLISRLRQLIEPDFQHPIYLETVRSSGYRLKL</sequence>
<protein>
    <recommendedName>
        <fullName evidence="12">Response regulatory domain-containing protein</fullName>
    </recommendedName>
</protein>
<dbReference type="PANTHER" id="PTHR48111:SF1">
    <property type="entry name" value="TWO-COMPONENT RESPONSE REGULATOR ORR33"/>
    <property type="match status" value="1"/>
</dbReference>
<dbReference type="GO" id="GO:0000976">
    <property type="term" value="F:transcription cis-regulatory region binding"/>
    <property type="evidence" value="ECO:0007669"/>
    <property type="project" value="TreeGrafter"/>
</dbReference>
<dbReference type="GO" id="GO:0005829">
    <property type="term" value="C:cytosol"/>
    <property type="evidence" value="ECO:0007669"/>
    <property type="project" value="TreeGrafter"/>
</dbReference>
<keyword evidence="3" id="KW-0805">Transcription regulation</keyword>
<evidence type="ECO:0000256" key="4">
    <source>
        <dbReference type="ARBA" id="ARBA00023125"/>
    </source>
</evidence>
<dbReference type="CDD" id="cd00383">
    <property type="entry name" value="trans_reg_C"/>
    <property type="match status" value="1"/>
</dbReference>
<evidence type="ECO:0000256" key="5">
    <source>
        <dbReference type="ARBA" id="ARBA00023163"/>
    </source>
</evidence>
<feature type="modified residue" description="4-aspartylphosphate" evidence="6">
    <location>
        <position position="54"/>
    </location>
</feature>
<evidence type="ECO:0000256" key="3">
    <source>
        <dbReference type="ARBA" id="ARBA00023015"/>
    </source>
</evidence>
<keyword evidence="2" id="KW-0902">Two-component regulatory system</keyword>
<dbReference type="Pfam" id="PF00486">
    <property type="entry name" value="Trans_reg_C"/>
    <property type="match status" value="1"/>
</dbReference>
<dbReference type="SUPFAM" id="SSF46894">
    <property type="entry name" value="C-terminal effector domain of the bipartite response regulators"/>
    <property type="match status" value="1"/>
</dbReference>
<dbReference type="Proteomes" id="UP000220922">
    <property type="component" value="Unassembled WGS sequence"/>
</dbReference>
<evidence type="ECO:0008006" key="12">
    <source>
        <dbReference type="Google" id="ProtNLM"/>
    </source>
</evidence>